<reference evidence="7" key="1">
    <citation type="journal article" date="2019" name="Int. J. Syst. Evol. Microbiol.">
        <title>The Global Catalogue of Microorganisms (GCM) 10K type strain sequencing project: providing services to taxonomists for standard genome sequencing and annotation.</title>
        <authorList>
            <consortium name="The Broad Institute Genomics Platform"/>
            <consortium name="The Broad Institute Genome Sequencing Center for Infectious Disease"/>
            <person name="Wu L."/>
            <person name="Ma J."/>
        </authorList>
    </citation>
    <scope>NUCLEOTIDE SEQUENCE [LARGE SCALE GENOMIC DNA]</scope>
    <source>
        <strain evidence="7">KCTC 32255</strain>
    </source>
</reference>
<name>A0ABW2C602_9PSEU</name>
<keyword evidence="3" id="KW-0175">Coiled coil</keyword>
<comment type="caution">
    <text evidence="6">The sequence shown here is derived from an EMBL/GenBank/DDBJ whole genome shotgun (WGS) entry which is preliminary data.</text>
</comment>
<dbReference type="SUPFAM" id="SSF53041">
    <property type="entry name" value="Resolvase-like"/>
    <property type="match status" value="1"/>
</dbReference>
<dbReference type="InterPro" id="IPR036162">
    <property type="entry name" value="Resolvase-like_N_sf"/>
</dbReference>
<dbReference type="RefSeq" id="WP_345394347.1">
    <property type="nucleotide sequence ID" value="NZ_BAABLA010000021.1"/>
</dbReference>
<evidence type="ECO:0000313" key="7">
    <source>
        <dbReference type="Proteomes" id="UP001596337"/>
    </source>
</evidence>
<evidence type="ECO:0000313" key="6">
    <source>
        <dbReference type="EMBL" id="MFC6870127.1"/>
    </source>
</evidence>
<dbReference type="InterPro" id="IPR050639">
    <property type="entry name" value="SSR_resolvase"/>
</dbReference>
<sequence length="576" mass="65414">MIPEGGVITAQFYDIESGRMDLEIRGGGDAHEQFDIPIHRDGGIQDMLAEAQRPDRRFDYVICESIDRTARYTYYGTRIEHLLKQAGIPLLAADEPFQLTSPDGRKPKVATQLLTRRVKQSIAEFYVVDLLEKSWDGFAVHTEAGYNVGKACYGYRAKHVPHPVPAKRAKGEKKTLLEPDPAQKPAVQRIFQLRIEKRLGYEDIATRLNADLASYPPPVPVDPTRAVGCWTYSNVRDVLTNPKYTGHMVWNRRARKTGRNRLNPIQEWVWSAQPVHEPLVSLEDWIAAQNVSGHRFGSRSGNNTNINHPDTKRSYLLRTYLFCDLCGRRMNGKTRRALAYYVCAPKKAYIPEGHPTGGSFFVREDALIDKLNEFLSHHVFGHYRRALLADRMRDLDEEARHEREQRITALKREIDDIEQRRKRAIHHLELFDEPDAELIRDINERRAQLRHRQVQLKEQLAEAEEAIAQTPNPDLIDLLPVGQVDVAQLPEDTARNLFEALRLKMHYNKTANTVRCEIDLTAHSITTAQDASNAAILPFPRTSPETEAGTPNEDPSPESAPVPILVVPPAGLEPAT</sequence>
<evidence type="ECO:0000256" key="3">
    <source>
        <dbReference type="SAM" id="Coils"/>
    </source>
</evidence>
<feature type="coiled-coil region" evidence="3">
    <location>
        <begin position="385"/>
        <end position="466"/>
    </location>
</feature>
<evidence type="ECO:0000256" key="4">
    <source>
        <dbReference type="SAM" id="MobiDB-lite"/>
    </source>
</evidence>
<protein>
    <submittedName>
        <fullName evidence="6">Recombinase family protein</fullName>
    </submittedName>
</protein>
<keyword evidence="2" id="KW-0233">DNA recombination</keyword>
<dbReference type="InterPro" id="IPR038109">
    <property type="entry name" value="DNA_bind_recomb_sf"/>
</dbReference>
<accession>A0ABW2C602</accession>
<keyword evidence="1" id="KW-0238">DNA-binding</keyword>
<dbReference type="PANTHER" id="PTHR30461:SF2">
    <property type="entry name" value="SERINE RECOMBINASE PINE-RELATED"/>
    <property type="match status" value="1"/>
</dbReference>
<dbReference type="Proteomes" id="UP001596337">
    <property type="component" value="Unassembled WGS sequence"/>
</dbReference>
<dbReference type="PANTHER" id="PTHR30461">
    <property type="entry name" value="DNA-INVERTASE FROM LAMBDOID PROPHAGE"/>
    <property type="match status" value="1"/>
</dbReference>
<keyword evidence="7" id="KW-1185">Reference proteome</keyword>
<dbReference type="Gene3D" id="3.90.1750.20">
    <property type="entry name" value="Putative Large Serine Recombinase, Chain B, Domain 2"/>
    <property type="match status" value="1"/>
</dbReference>
<dbReference type="Pfam" id="PF07508">
    <property type="entry name" value="Recombinase"/>
    <property type="match status" value="1"/>
</dbReference>
<gene>
    <name evidence="6" type="ORF">ACFQGD_23585</name>
</gene>
<dbReference type="PROSITE" id="PS51737">
    <property type="entry name" value="RECOMBINASE_DNA_BIND"/>
    <property type="match status" value="1"/>
</dbReference>
<evidence type="ECO:0000256" key="2">
    <source>
        <dbReference type="ARBA" id="ARBA00023172"/>
    </source>
</evidence>
<dbReference type="InterPro" id="IPR011109">
    <property type="entry name" value="DNA_bind_recombinase_dom"/>
</dbReference>
<evidence type="ECO:0000256" key="1">
    <source>
        <dbReference type="ARBA" id="ARBA00023125"/>
    </source>
</evidence>
<proteinExistence type="predicted"/>
<feature type="domain" description="Recombinase" evidence="5">
    <location>
        <begin position="169"/>
        <end position="299"/>
    </location>
</feature>
<feature type="region of interest" description="Disordered" evidence="4">
    <location>
        <begin position="533"/>
        <end position="576"/>
    </location>
</feature>
<organism evidence="6 7">
    <name type="scientific">Haloechinothrix salitolerans</name>
    <dbReference type="NCBI Taxonomy" id="926830"/>
    <lineage>
        <taxon>Bacteria</taxon>
        <taxon>Bacillati</taxon>
        <taxon>Actinomycetota</taxon>
        <taxon>Actinomycetes</taxon>
        <taxon>Pseudonocardiales</taxon>
        <taxon>Pseudonocardiaceae</taxon>
        <taxon>Haloechinothrix</taxon>
    </lineage>
</organism>
<dbReference type="Gene3D" id="3.40.50.1390">
    <property type="entry name" value="Resolvase, N-terminal catalytic domain"/>
    <property type="match status" value="1"/>
</dbReference>
<evidence type="ECO:0000259" key="5">
    <source>
        <dbReference type="PROSITE" id="PS51737"/>
    </source>
</evidence>
<dbReference type="EMBL" id="JBHSXX010000001">
    <property type="protein sequence ID" value="MFC6870127.1"/>
    <property type="molecule type" value="Genomic_DNA"/>
</dbReference>